<feature type="transmembrane region" description="Helical" evidence="3">
    <location>
        <begin position="1674"/>
        <end position="1692"/>
    </location>
</feature>
<keyword evidence="5" id="KW-1185">Reference proteome</keyword>
<keyword evidence="1" id="KW-0732">Signal</keyword>
<evidence type="ECO:0000256" key="3">
    <source>
        <dbReference type="SAM" id="Phobius"/>
    </source>
</evidence>
<feature type="transmembrane region" description="Helical" evidence="3">
    <location>
        <begin position="1450"/>
        <end position="1470"/>
    </location>
</feature>
<evidence type="ECO:0000313" key="5">
    <source>
        <dbReference type="Proteomes" id="UP000054408"/>
    </source>
</evidence>
<dbReference type="SUPFAM" id="SSF69318">
    <property type="entry name" value="Integrin alpha N-terminal domain"/>
    <property type="match status" value="3"/>
</dbReference>
<feature type="transmembrane region" description="Helical" evidence="3">
    <location>
        <begin position="1549"/>
        <end position="1569"/>
    </location>
</feature>
<keyword evidence="3" id="KW-0472">Membrane</keyword>
<feature type="transmembrane region" description="Helical" evidence="3">
    <location>
        <begin position="1508"/>
        <end position="1528"/>
    </location>
</feature>
<reference evidence="4 5" key="1">
    <citation type="submission" date="2010-05" db="EMBL/GenBank/DDBJ databases">
        <title>The Genome Sequence of Thecamonas trahens ATCC 50062.</title>
        <authorList>
            <consortium name="The Broad Institute Genome Sequencing Platform"/>
            <person name="Russ C."/>
            <person name="Cuomo C."/>
            <person name="Shea T."/>
            <person name="Young S.K."/>
            <person name="Zeng Q."/>
            <person name="Koehrsen M."/>
            <person name="Haas B."/>
            <person name="Borodovsky M."/>
            <person name="Guigo R."/>
            <person name="Alvarado L."/>
            <person name="Berlin A."/>
            <person name="Bochicchio J."/>
            <person name="Borenstein D."/>
            <person name="Chapman S."/>
            <person name="Chen Z."/>
            <person name="Freedman E."/>
            <person name="Gellesch M."/>
            <person name="Goldberg J."/>
            <person name="Griggs A."/>
            <person name="Gujja S."/>
            <person name="Heilman E."/>
            <person name="Heiman D."/>
            <person name="Hepburn T."/>
            <person name="Howarth C."/>
            <person name="Jen D."/>
            <person name="Larson L."/>
            <person name="Mehta T."/>
            <person name="Park D."/>
            <person name="Pearson M."/>
            <person name="Roberts A."/>
            <person name="Saif S."/>
            <person name="Shenoy N."/>
            <person name="Sisk P."/>
            <person name="Stolte C."/>
            <person name="Sykes S."/>
            <person name="Thomson T."/>
            <person name="Walk T."/>
            <person name="White J."/>
            <person name="Yandava C."/>
            <person name="Burger G."/>
            <person name="Gray M.W."/>
            <person name="Holland P.W.H."/>
            <person name="King N."/>
            <person name="Lang F.B.F."/>
            <person name="Roger A.J."/>
            <person name="Ruiz-Trillo I."/>
            <person name="Lander E."/>
            <person name="Nusbaum C."/>
        </authorList>
    </citation>
    <scope>NUCLEOTIDE SEQUENCE [LARGE SCALE GENOMIC DNA]</scope>
    <source>
        <strain evidence="4 5">ATCC 50062</strain>
    </source>
</reference>
<dbReference type="InterPro" id="IPR011050">
    <property type="entry name" value="Pectin_lyase_fold/virulence"/>
</dbReference>
<dbReference type="Proteomes" id="UP000054408">
    <property type="component" value="Unassembled WGS sequence"/>
</dbReference>
<dbReference type="InterPro" id="IPR028994">
    <property type="entry name" value="Integrin_alpha_N"/>
</dbReference>
<protein>
    <recommendedName>
        <fullName evidence="6">Tyrosine-protein kinase ephrin type A/B receptor-like domain-containing protein</fullName>
    </recommendedName>
</protein>
<dbReference type="SUPFAM" id="SSF51126">
    <property type="entry name" value="Pectin lyase-like"/>
    <property type="match status" value="1"/>
</dbReference>
<organism evidence="4 5">
    <name type="scientific">Thecamonas trahens ATCC 50062</name>
    <dbReference type="NCBI Taxonomy" id="461836"/>
    <lineage>
        <taxon>Eukaryota</taxon>
        <taxon>Apusozoa</taxon>
        <taxon>Apusomonadida</taxon>
        <taxon>Apusomonadidae</taxon>
        <taxon>Thecamonas</taxon>
    </lineage>
</organism>
<dbReference type="OrthoDB" id="10577616at2759"/>
<feature type="transmembrane region" description="Helical" evidence="3">
    <location>
        <begin position="1704"/>
        <end position="1723"/>
    </location>
</feature>
<feature type="transmembrane region" description="Helical" evidence="3">
    <location>
        <begin position="1391"/>
        <end position="1414"/>
    </location>
</feature>
<evidence type="ECO:0008006" key="6">
    <source>
        <dbReference type="Google" id="ProtNLM"/>
    </source>
</evidence>
<keyword evidence="3" id="KW-0812">Transmembrane</keyword>
<dbReference type="Gene3D" id="2.130.10.130">
    <property type="entry name" value="Integrin alpha, N-terminal"/>
    <property type="match status" value="1"/>
</dbReference>
<name>A0A0L0D519_THETB</name>
<feature type="compositionally biased region" description="Acidic residues" evidence="2">
    <location>
        <begin position="1902"/>
        <end position="1911"/>
    </location>
</feature>
<feature type="transmembrane region" description="Helical" evidence="3">
    <location>
        <begin position="1735"/>
        <end position="1756"/>
    </location>
</feature>
<sequence>MPLLGELYIGGPGLSFTRSMLMSSPCLLPVSADFNGDGVLDVVISSPGVISVFLAPGSVGSWDPPLGSTSGHIAGAATASESILTVDMDLDGDLDLIVADPTDALVIWYANDAGDGTTWSPNVIVPPILGVAPLGMAWADLNNDGFPDVVASLALSQVVAIVLSPGSTSYTAADVRMFPTAYAARGLALIDLDADGDLDLVVAPGSIKTELAIAYHENTGNGVFSSVILTSPANGRQVGMVLPFDADGNGVDDVISCEVDAFPVLYSKISLVEGTPVTGPFLREAFYTARRAENVAAGDANSDGFTDLIFAAFGVSGEPTIRVVELLPVAPFSQLPVEVALDNAVSRVSMWALGDLDGDGDVDVVVGDAVAGVITWAVADASGGLAAAAAPLATFVPGTIVSVAVADMTGDAALDIVACLADGNVTFVVSEGRGQFGAAARAASDVLGSGAVPNAMILANLNGDDMVDVLAWNAARIGVALNDGSGNLLTPQLLPAATGTIAHVCVADVDSDGDDDVVFADAAGGTIYAAAQTSPGVFAATASALVTGEAGVAFVALAHINGDDALDLVWHAAGASFSWSANVAGAFPGPVSSHATPSPVVSLALHDETGERRSHVVVSLATAAYWWINAPRTGLGASIHVVAQGLTSVHSGRAHDVNGDGVSDVMFVDDNTLYHVSVARLEVGAGRNAANVLSFDHAECGGVVSSVACLSAALARTSGCVGVTRRWLQVPARVTAPFTRCHTTHGPLRVRGSFNMRLAPGHPGGMAIDCGQSGGQLFVISAGVRAVVAGIDIRGMRSSTLPDIKEGSTGIRVEGLGAHLELHNLEVRGCSSADALTFHAHSGIGGAVAVVDGGSFVASGVVFRDNTAGAAGGAVGAQGGSVKLTFTDVLFASNVVADTVGVQEGGGAVSILDGSSMVVAMTNVTFSGNSVATGSGGCLEVAALTTRVVMHNVEFDGCSASNGGGGAVSIVGPSTLVVTLSGTLSRIVNSTAAYGGGVAVATKDVLPQTLGGSGIATEVGTLGASFTMSDGTFGDRLSAMYGGAAFVCNGVLDLQQAILTGASRAENAGGFCFFCSIYESRWLVVGSEAGHTATVTRGFNARLATPPTAAHWITALPSSAMSGLAFGSGAVAFTDSFGNPVLDPLTKASLSVTNGGSFVVNELLAGSAFSAALGGMSLADGAVAARSAADLGTDAMLRVGVFLGTNPSVYVDGRVRIGACEAGYGATATFPDPLVCSICLGLTFSNETSAAACQPEVTCGGDAVAINGVCQVCPAGTDRLYDEARVPGACECRDGYWTPLQRQDVACAACPDGASCPGGVELPVAREGWFPTGAVTDGAFHKCVIKEACLAGGVCSGGYLDGSYMCKDCAEGYFRNSLGGCSSCPTGSSNLVFVLFGSVVAGAVAAVLLAWWTYRQFVASESTMASTLEGDGAGEATTFGKRTKVVPHSLSVLLIYLQIINIVGSAPFNWPPLLEKTMLYSRVANVDMSLFATGCSISSFYSRYVMGVLLPLLFFVVTVVLVVMFRICGCLATPVTMEPISTWAVVGRLVFTVGPLFYIPLCSSTLIFFDCTLLPNGGWYLDADLETACFDAEWWQYMPVAAGAVVAYVVAMPTLFAVTLVRHRAELDDPRTILKLGPIYNLYRRHYYYYELVLLGKRLAIVSAALFFSNLEVWLFLALASIFLSSLMFQIRHDPFYQPLHNRVESFLNATVTTLIFLGMMFWADDFPNHESYSVVLVISMVMLVASVVFVATMAVQEVINTHHVSAAVRDRDSAVLGTQDAVFVDLVKRYAPDLENVQLAAAVSEAVDSRSLTRGGSSSIYGGWGPPTTSPTTAPGERGAMPTSEPGAAVAARSGGGLKRRSQAASTTRSNNASHRGRASQTWTGTSRFGAFSSSSPVSSSDDEYDDDDASGSRSGGIALRQVLAAEATEAGAALAKAVADGKEWNHHTIGCGKVRTGLFDAVVCFEKRYAELSRDVASPIELAFTVVERVFAKSEDVPHVEKDQPGSKPYTCGDSWAMRWEHAGTGASFAPVSITADAKNCDRYVVKMYLPPLAGSYGLDMRLLHVDGSGMADPRPDEMERLAFPNPEALPEAGPFGFNVKLETIDDDSPLGLLHVMAWEGWEARSRDDPVCTGARGFRENERFGWWLPPIDGETPDFPRLGLQYYHVNGCPVGRTASTEFSKCMADTALDVLGESIGGHVANLALQHVVSLEVDKLERGEQRGVGIGRYHQHPSMMTRADPLFAGRNPPPGEAGGCRRFSGHGLMVTEPMVLRGQVPRDEAEFLAVIMGANDAMRETLEIWEQRWTTLLDKLEERGWGGTLVLFTTPVRRYKATAEGDASIRAGKKDKYDVEIFGGRLLGADAEMQHEERPLGRVAAESAVGSGFRVRDRARHTSSSPRSSTPRFYNTYPRVKAFSQRAIDIVSSRLPESRRALVDFEAITDGLHPDYCRDGVHYCAFSESLWPYLANNQHWPHCGPTHAAADLLFTRVCGLRSK</sequence>
<dbReference type="EMBL" id="GL349446">
    <property type="protein sequence ID" value="KNC47429.1"/>
    <property type="molecule type" value="Genomic_DNA"/>
</dbReference>
<evidence type="ECO:0000256" key="2">
    <source>
        <dbReference type="SAM" id="MobiDB-lite"/>
    </source>
</evidence>
<dbReference type="InterPro" id="IPR013517">
    <property type="entry name" value="FG-GAP"/>
</dbReference>
<feature type="transmembrane region" description="Helical" evidence="3">
    <location>
        <begin position="1600"/>
        <end position="1621"/>
    </location>
</feature>
<evidence type="ECO:0000313" key="4">
    <source>
        <dbReference type="EMBL" id="KNC47429.1"/>
    </source>
</evidence>
<dbReference type="PANTHER" id="PTHR44103">
    <property type="entry name" value="PROPROTEIN CONVERTASE P"/>
    <property type="match status" value="1"/>
</dbReference>
<proteinExistence type="predicted"/>
<feature type="compositionally biased region" description="Low complexity" evidence="2">
    <location>
        <begin position="1827"/>
        <end position="1837"/>
    </location>
</feature>
<accession>A0A0L0D519</accession>
<keyword evidence="3" id="KW-1133">Transmembrane helix</keyword>
<evidence type="ECO:0000256" key="1">
    <source>
        <dbReference type="ARBA" id="ARBA00022729"/>
    </source>
</evidence>
<feature type="compositionally biased region" description="Polar residues" evidence="2">
    <location>
        <begin position="1864"/>
        <end position="1888"/>
    </location>
</feature>
<dbReference type="GeneID" id="25563434"/>
<dbReference type="RefSeq" id="XP_013759765.1">
    <property type="nucleotide sequence ID" value="XM_013904311.1"/>
</dbReference>
<dbReference type="STRING" id="461836.A0A0L0D519"/>
<dbReference type="Pfam" id="PF13517">
    <property type="entry name" value="FG-GAP_3"/>
    <property type="match status" value="4"/>
</dbReference>
<gene>
    <name evidence="4" type="ORF">AMSG_03862</name>
</gene>
<dbReference type="PANTHER" id="PTHR44103:SF1">
    <property type="entry name" value="PROPROTEIN CONVERTASE P"/>
    <property type="match status" value="1"/>
</dbReference>
<feature type="region of interest" description="Disordered" evidence="2">
    <location>
        <begin position="1813"/>
        <end position="1915"/>
    </location>
</feature>